<feature type="transmembrane region" description="Helical" evidence="1">
    <location>
        <begin position="163"/>
        <end position="185"/>
    </location>
</feature>
<keyword evidence="1" id="KW-1133">Transmembrane helix</keyword>
<evidence type="ECO:0000313" key="2">
    <source>
        <dbReference type="EMBL" id="MFD1482154.1"/>
    </source>
</evidence>
<name>A0ABW4DWL2_9RHOB</name>
<evidence type="ECO:0000313" key="3">
    <source>
        <dbReference type="Proteomes" id="UP001597302"/>
    </source>
</evidence>
<feature type="transmembrane region" description="Helical" evidence="1">
    <location>
        <begin position="20"/>
        <end position="39"/>
    </location>
</feature>
<keyword evidence="3" id="KW-1185">Reference proteome</keyword>
<evidence type="ECO:0008006" key="4">
    <source>
        <dbReference type="Google" id="ProtNLM"/>
    </source>
</evidence>
<organism evidence="2 3">
    <name type="scientific">Paracoccus nototheniae</name>
    <dbReference type="NCBI Taxonomy" id="2489002"/>
    <lineage>
        <taxon>Bacteria</taxon>
        <taxon>Pseudomonadati</taxon>
        <taxon>Pseudomonadota</taxon>
        <taxon>Alphaproteobacteria</taxon>
        <taxon>Rhodobacterales</taxon>
        <taxon>Paracoccaceae</taxon>
        <taxon>Paracoccus</taxon>
    </lineage>
</organism>
<accession>A0ABW4DWL2</accession>
<keyword evidence="1" id="KW-0472">Membrane</keyword>
<protein>
    <recommendedName>
        <fullName evidence="4">Component of SufBCD complex</fullName>
    </recommendedName>
</protein>
<sequence length="190" mass="21083">MPQFDSLIGLLDSRSFSTIWYWLALVGMWSTTGRSVLGVPSEVLARAKATQAAGEGPGAAVITLLDWLSLVLPRWRLGPREGAVFLGVTSFLMTSLIVLGFVFWLEMAQALVLLLAPFWVLFWMRVRLARRLSPLIEAAQDARSPLPEVAQGVVRAMTWHRRWVTLLSMISVALAALWGALWSLLHPVGF</sequence>
<evidence type="ECO:0000256" key="1">
    <source>
        <dbReference type="SAM" id="Phobius"/>
    </source>
</evidence>
<reference evidence="3" key="1">
    <citation type="journal article" date="2019" name="Int. J. Syst. Evol. Microbiol.">
        <title>The Global Catalogue of Microorganisms (GCM) 10K type strain sequencing project: providing services to taxonomists for standard genome sequencing and annotation.</title>
        <authorList>
            <consortium name="The Broad Institute Genomics Platform"/>
            <consortium name="The Broad Institute Genome Sequencing Center for Infectious Disease"/>
            <person name="Wu L."/>
            <person name="Ma J."/>
        </authorList>
    </citation>
    <scope>NUCLEOTIDE SEQUENCE [LARGE SCALE GENOMIC DNA]</scope>
    <source>
        <strain evidence="3">CCM 8875</strain>
    </source>
</reference>
<comment type="caution">
    <text evidence="2">The sequence shown here is derived from an EMBL/GenBank/DDBJ whole genome shotgun (WGS) entry which is preliminary data.</text>
</comment>
<keyword evidence="1" id="KW-0812">Transmembrane</keyword>
<feature type="transmembrane region" description="Helical" evidence="1">
    <location>
        <begin position="110"/>
        <end position="126"/>
    </location>
</feature>
<gene>
    <name evidence="2" type="ORF">ACFQ5P_12690</name>
</gene>
<dbReference type="Proteomes" id="UP001597302">
    <property type="component" value="Unassembled WGS sequence"/>
</dbReference>
<dbReference type="EMBL" id="JBHTOQ010000022">
    <property type="protein sequence ID" value="MFD1482154.1"/>
    <property type="molecule type" value="Genomic_DNA"/>
</dbReference>
<proteinExistence type="predicted"/>
<dbReference type="RefSeq" id="WP_131573593.1">
    <property type="nucleotide sequence ID" value="NZ_CBCSAJ010000007.1"/>
</dbReference>
<feature type="transmembrane region" description="Helical" evidence="1">
    <location>
        <begin position="83"/>
        <end position="104"/>
    </location>
</feature>